<protein>
    <recommendedName>
        <fullName evidence="1">Glycosyltransferase 2-like domain-containing protein</fullName>
    </recommendedName>
</protein>
<dbReference type="InterPro" id="IPR050256">
    <property type="entry name" value="Glycosyltransferase_2"/>
</dbReference>
<gene>
    <name evidence="2" type="ORF">S01H1_55935</name>
</gene>
<dbReference type="InterPro" id="IPR029044">
    <property type="entry name" value="Nucleotide-diphossugar_trans"/>
</dbReference>
<feature type="non-terminal residue" evidence="2">
    <location>
        <position position="1"/>
    </location>
</feature>
<dbReference type="PANTHER" id="PTHR48090">
    <property type="entry name" value="UNDECAPRENYL-PHOSPHATE 4-DEOXY-4-FORMAMIDO-L-ARABINOSE TRANSFERASE-RELATED"/>
    <property type="match status" value="1"/>
</dbReference>
<accession>X0VV58</accession>
<feature type="domain" description="Glycosyltransferase 2-like" evidence="1">
    <location>
        <begin position="11"/>
        <end position="93"/>
    </location>
</feature>
<dbReference type="CDD" id="cd04179">
    <property type="entry name" value="DPM_DPG-synthase_like"/>
    <property type="match status" value="1"/>
</dbReference>
<organism evidence="2">
    <name type="scientific">marine sediment metagenome</name>
    <dbReference type="NCBI Taxonomy" id="412755"/>
    <lineage>
        <taxon>unclassified sequences</taxon>
        <taxon>metagenomes</taxon>
        <taxon>ecological metagenomes</taxon>
    </lineage>
</organism>
<name>X0VV58_9ZZZZ</name>
<reference evidence="2" key="1">
    <citation type="journal article" date="2014" name="Front. Microbiol.">
        <title>High frequency of phylogenetically diverse reductive dehalogenase-homologous genes in deep subseafloor sedimentary metagenomes.</title>
        <authorList>
            <person name="Kawai M."/>
            <person name="Futagami T."/>
            <person name="Toyoda A."/>
            <person name="Takaki Y."/>
            <person name="Nishi S."/>
            <person name="Hori S."/>
            <person name="Arai W."/>
            <person name="Tsubouchi T."/>
            <person name="Morono Y."/>
            <person name="Uchiyama I."/>
            <person name="Ito T."/>
            <person name="Fujiyama A."/>
            <person name="Inagaki F."/>
            <person name="Takami H."/>
        </authorList>
    </citation>
    <scope>NUCLEOTIDE SEQUENCE</scope>
    <source>
        <strain evidence="2">Expedition CK06-06</strain>
    </source>
</reference>
<dbReference type="Pfam" id="PF00535">
    <property type="entry name" value="Glycos_transf_2"/>
    <property type="match status" value="1"/>
</dbReference>
<dbReference type="InterPro" id="IPR001173">
    <property type="entry name" value="Glyco_trans_2-like"/>
</dbReference>
<proteinExistence type="predicted"/>
<dbReference type="PANTHER" id="PTHR48090:SF7">
    <property type="entry name" value="RFBJ PROTEIN"/>
    <property type="match status" value="1"/>
</dbReference>
<dbReference type="EMBL" id="BARS01036380">
    <property type="protein sequence ID" value="GAG14982.1"/>
    <property type="molecule type" value="Genomic_DNA"/>
</dbReference>
<dbReference type="Gene3D" id="3.90.550.10">
    <property type="entry name" value="Spore Coat Polysaccharide Biosynthesis Protein SpsA, Chain A"/>
    <property type="match status" value="1"/>
</dbReference>
<comment type="caution">
    <text evidence="2">The sequence shown here is derived from an EMBL/GenBank/DDBJ whole genome shotgun (WGS) entry which is preliminary data.</text>
</comment>
<evidence type="ECO:0000259" key="1">
    <source>
        <dbReference type="Pfam" id="PF00535"/>
    </source>
</evidence>
<dbReference type="SUPFAM" id="SSF53448">
    <property type="entry name" value="Nucleotide-diphospho-sugar transferases"/>
    <property type="match status" value="1"/>
</dbReference>
<dbReference type="AlphaFoldDB" id="X0VV58"/>
<sequence length="155" mass="17757">GIQAALLENPEIIVTFDADGQHNPKDIKKLTKPIIKGKADFVIGSRMLDTKKMPWIKRLANKAGNIFTWFLFGAYVTDSQSGLRVFSRKAAEAIEIKTRGMEVSSEIIKEIKRNNLKIKEVPIKTIYTEYAIKKGQKWWHGFKVLGKLILRKIMR</sequence>
<evidence type="ECO:0000313" key="2">
    <source>
        <dbReference type="EMBL" id="GAG14982.1"/>
    </source>
</evidence>